<dbReference type="InterPro" id="IPR036388">
    <property type="entry name" value="WH-like_DNA-bd_sf"/>
</dbReference>
<dbReference type="AlphaFoldDB" id="A0ABD6N8Q6"/>
<reference evidence="3 4" key="1">
    <citation type="submission" date="2018-06" db="EMBL/GenBank/DDBJ databases">
        <title>Bacteria isolated from soil of Wuhan.</title>
        <authorList>
            <person name="Xiang W."/>
            <person name="Huang C."/>
        </authorList>
    </citation>
    <scope>NUCLEOTIDE SEQUENCE [LARGE SCALE GENOMIC DNA]</scope>
    <source>
        <strain evidence="4">xwS4</strain>
    </source>
</reference>
<dbReference type="EMBL" id="QJRE01000089">
    <property type="protein sequence ID" value="NWL45057.1"/>
    <property type="molecule type" value="Genomic_DNA"/>
</dbReference>
<feature type="domain" description="HTH luxR-type" evidence="2">
    <location>
        <begin position="237"/>
        <end position="302"/>
    </location>
</feature>
<dbReference type="InterPro" id="IPR016032">
    <property type="entry name" value="Sig_transdc_resp-reg_C-effctor"/>
</dbReference>
<dbReference type="Gene3D" id="1.10.10.10">
    <property type="entry name" value="Winged helix-like DNA-binding domain superfamily/Winged helix DNA-binding domain"/>
    <property type="match status" value="1"/>
</dbReference>
<proteinExistence type="predicted"/>
<feature type="region of interest" description="Disordered" evidence="1">
    <location>
        <begin position="21"/>
        <end position="51"/>
    </location>
</feature>
<evidence type="ECO:0000259" key="2">
    <source>
        <dbReference type="PROSITE" id="PS50043"/>
    </source>
</evidence>
<gene>
    <name evidence="3" type="ORF">DM819_04040</name>
</gene>
<dbReference type="Proteomes" id="UP000704738">
    <property type="component" value="Unassembled WGS sequence"/>
</dbReference>
<feature type="compositionally biased region" description="Polar residues" evidence="1">
    <location>
        <begin position="35"/>
        <end position="47"/>
    </location>
</feature>
<dbReference type="PROSITE" id="PS50043">
    <property type="entry name" value="HTH_LUXR_2"/>
    <property type="match status" value="1"/>
</dbReference>
<dbReference type="PROSITE" id="PS00622">
    <property type="entry name" value="HTH_LUXR_1"/>
    <property type="match status" value="1"/>
</dbReference>
<comment type="caution">
    <text evidence="3">The sequence shown here is derived from an EMBL/GenBank/DDBJ whole genome shotgun (WGS) entry which is preliminary data.</text>
</comment>
<evidence type="ECO:0000256" key="1">
    <source>
        <dbReference type="SAM" id="MobiDB-lite"/>
    </source>
</evidence>
<protein>
    <recommendedName>
        <fullName evidence="2">HTH luxR-type domain-containing protein</fullName>
    </recommendedName>
</protein>
<dbReference type="InterPro" id="IPR000792">
    <property type="entry name" value="Tscrpt_reg_LuxR_C"/>
</dbReference>
<dbReference type="SUPFAM" id="SSF46894">
    <property type="entry name" value="C-terminal effector domain of the bipartite response regulators"/>
    <property type="match status" value="1"/>
</dbReference>
<organism evidence="3 4">
    <name type="scientific">Pseudomonas hunanensis</name>
    <dbReference type="NCBI Taxonomy" id="1247546"/>
    <lineage>
        <taxon>Bacteria</taxon>
        <taxon>Pseudomonadati</taxon>
        <taxon>Pseudomonadota</taxon>
        <taxon>Gammaproteobacteria</taxon>
        <taxon>Pseudomonadales</taxon>
        <taxon>Pseudomonadaceae</taxon>
        <taxon>Pseudomonas</taxon>
    </lineage>
</organism>
<sequence length="308" mass="34350">MQGFQLQSQPDRDSVIRVMDPFSRSSQRAVPGGKSYSNRVGSNRQPTPSNPFAFDGFPELVGAIGTVRMPEKLLAVLHGICGADHFAVFEQRADQLLQHDAVSQDGSNRILEMGHTYIEQQYWKRDPVYQALLKGNQVTGTVISRINPSALEDRQLRSLYGRINAERIVLSGPQSGSVYGLHVLRERRQEVFSSQEIGALNGIGSSVISVLAKHVEVFGLLQRSTRSWRLDEIEQLIHQQPSSLSLRERSVCARIIYGMSSTGIALDLGIGEESVKTYRKRAYLRLGIGSAYELNKWFTTLQCTSVLN</sequence>
<name>A0ABD6N8Q6_9PSED</name>
<evidence type="ECO:0000313" key="3">
    <source>
        <dbReference type="EMBL" id="NWL45057.1"/>
    </source>
</evidence>
<evidence type="ECO:0000313" key="4">
    <source>
        <dbReference type="Proteomes" id="UP000704738"/>
    </source>
</evidence>
<dbReference type="SMART" id="SM00421">
    <property type="entry name" value="HTH_LUXR"/>
    <property type="match status" value="1"/>
</dbReference>
<dbReference type="Pfam" id="PF00196">
    <property type="entry name" value="GerE"/>
    <property type="match status" value="1"/>
</dbReference>
<accession>A0ABD6N8Q6</accession>